<name>A0A381NZF7_9ZZZZ</name>
<protein>
    <submittedName>
        <fullName evidence="2">Uncharacterized protein</fullName>
    </submittedName>
</protein>
<dbReference type="AlphaFoldDB" id="A0A381NZF7"/>
<feature type="transmembrane region" description="Helical" evidence="1">
    <location>
        <begin position="63"/>
        <end position="85"/>
    </location>
</feature>
<keyword evidence="1" id="KW-0472">Membrane</keyword>
<evidence type="ECO:0000313" key="2">
    <source>
        <dbReference type="EMBL" id="SUZ60025.1"/>
    </source>
</evidence>
<dbReference type="EMBL" id="UINC01000714">
    <property type="protein sequence ID" value="SUZ60025.1"/>
    <property type="molecule type" value="Genomic_DNA"/>
</dbReference>
<proteinExistence type="predicted"/>
<keyword evidence="1" id="KW-1133">Transmembrane helix</keyword>
<keyword evidence="1" id="KW-0812">Transmembrane</keyword>
<accession>A0A381NZF7</accession>
<feature type="transmembrane region" description="Helical" evidence="1">
    <location>
        <begin position="92"/>
        <end position="110"/>
    </location>
</feature>
<feature type="transmembrane region" description="Helical" evidence="1">
    <location>
        <begin position="20"/>
        <end position="43"/>
    </location>
</feature>
<feature type="transmembrane region" description="Helical" evidence="1">
    <location>
        <begin position="130"/>
        <end position="148"/>
    </location>
</feature>
<reference evidence="2" key="1">
    <citation type="submission" date="2018-05" db="EMBL/GenBank/DDBJ databases">
        <authorList>
            <person name="Lanie J.A."/>
            <person name="Ng W.-L."/>
            <person name="Kazmierczak K.M."/>
            <person name="Andrzejewski T.M."/>
            <person name="Davidsen T.M."/>
            <person name="Wayne K.J."/>
            <person name="Tettelin H."/>
            <person name="Glass J.I."/>
            <person name="Rusch D."/>
            <person name="Podicherti R."/>
            <person name="Tsui H.-C.T."/>
            <person name="Winkler M.E."/>
        </authorList>
    </citation>
    <scope>NUCLEOTIDE SEQUENCE</scope>
</reference>
<gene>
    <name evidence="2" type="ORF">METZ01_LOCUS12879</name>
</gene>
<evidence type="ECO:0000256" key="1">
    <source>
        <dbReference type="SAM" id="Phobius"/>
    </source>
</evidence>
<sequence length="154" mass="17856">MEKILPSEANNNYQGHKIALYGLILFTCLMTWRSCIHLFFAEYGMHSIAHFIVFEGAPDPNPVIYLFFSLWGLQQLLFCLINIIVLFRYRSFIPLMFLFWLLEWSLRPLVVGNLHPLGEQYFTGNTPGMIGTPYVVIFLIVMLILSLIPSKRLP</sequence>
<organism evidence="2">
    <name type="scientific">marine metagenome</name>
    <dbReference type="NCBI Taxonomy" id="408172"/>
    <lineage>
        <taxon>unclassified sequences</taxon>
        <taxon>metagenomes</taxon>
        <taxon>ecological metagenomes</taxon>
    </lineage>
</organism>